<dbReference type="InterPro" id="IPR006311">
    <property type="entry name" value="TAT_signal"/>
</dbReference>
<feature type="domain" description="Sulfatase N-terminal" evidence="4">
    <location>
        <begin position="51"/>
        <end position="380"/>
    </location>
</feature>
<dbReference type="EMBL" id="AGFM01000053">
    <property type="protein sequence ID" value="EHJ59839.1"/>
    <property type="molecule type" value="Genomic_DNA"/>
</dbReference>
<dbReference type="Gene3D" id="3.40.720.10">
    <property type="entry name" value="Alkaline Phosphatase, subunit A"/>
    <property type="match status" value="1"/>
</dbReference>
<keyword evidence="2" id="KW-0378">Hydrolase</keyword>
<evidence type="ECO:0000313" key="6">
    <source>
        <dbReference type="Proteomes" id="UP000004030"/>
    </source>
</evidence>
<comment type="caution">
    <text evidence="5">The sequence shown here is derived from an EMBL/GenBank/DDBJ whole genome shotgun (WGS) entry which is preliminary data.</text>
</comment>
<sequence>MESRIEMKRRHFMALAAGVAAGTMAMDGARANSLTPVRRPSAMPASDGKRPNLVFFFPDEMRADALGCYGNQVCKTPNYDRLAGQGTRFAQCHVQFPVCGASRCSLLTGWPTSVHGHRSLYYFLRPDEPNMFRYLKQAGYDVYWFGKNDALAQECFPDSVTEWFDNPSPLPQSVPKQHRAEPAEPLTMLKPDAVGPRETRDYTLLSRAISVLEQRDRDRPFCIFLPTGSPHPPYRAPTGFDTLYDPSALPALIPPGLPGKPLFHSAIRETYRLDEVSDATLRQVRATYYGQVSYTDWLLGELMDAIDRTGHADDTALIASSDHGDYAGDYGLIEKWPAGLEDCLTHVPLIIRAPGGKAGHVVEEMTELYDIMPTMLELAGTGATHTHFAVSLIPQLQGAAGDPDRAAFSEGGYNTYEPQAFEPRLGGLYAPKTDLQNLQPKTVARVASVKTRETTFIARPEETSELYDRARDSGLTRNRAADPKAASTVNAMQLSLMNHYIRTTGVPPKDKDRRDTPPYYPTPDFGESGAQARVATGR</sequence>
<protein>
    <recommendedName>
        <fullName evidence="4">Sulfatase N-terminal domain-containing protein</fullName>
    </recommendedName>
</protein>
<reference evidence="5 6" key="1">
    <citation type="journal article" date="2012" name="J. Bacteriol.">
        <title>Genome sequence of benzo(a)pyrene-degrading bacterium Novosphingobium pentaromativorans US6-1.</title>
        <authorList>
            <person name="Luo Y.R."/>
            <person name="Kang S.G."/>
            <person name="Kim S.J."/>
            <person name="Kim M.R."/>
            <person name="Li N."/>
            <person name="Lee J.H."/>
            <person name="Kwon K.K."/>
        </authorList>
    </citation>
    <scope>NUCLEOTIDE SEQUENCE [LARGE SCALE GENOMIC DNA]</scope>
    <source>
        <strain evidence="5 6">US6-1</strain>
    </source>
</reference>
<proteinExistence type="predicted"/>
<dbReference type="SUPFAM" id="SSF53649">
    <property type="entry name" value="Alkaline phosphatase-like"/>
    <property type="match status" value="1"/>
</dbReference>
<evidence type="ECO:0000256" key="2">
    <source>
        <dbReference type="ARBA" id="ARBA00022801"/>
    </source>
</evidence>
<dbReference type="eggNOG" id="COG3119">
    <property type="taxonomic scope" value="Bacteria"/>
</dbReference>
<organism evidence="5 6">
    <name type="scientific">Novosphingobium pentaromativorans US6-1</name>
    <dbReference type="NCBI Taxonomy" id="1088721"/>
    <lineage>
        <taxon>Bacteria</taxon>
        <taxon>Pseudomonadati</taxon>
        <taxon>Pseudomonadota</taxon>
        <taxon>Alphaproteobacteria</taxon>
        <taxon>Sphingomonadales</taxon>
        <taxon>Sphingomonadaceae</taxon>
        <taxon>Novosphingobium</taxon>
    </lineage>
</organism>
<dbReference type="CDD" id="cd16150">
    <property type="entry name" value="sulfatase_like"/>
    <property type="match status" value="1"/>
</dbReference>
<dbReference type="GO" id="GO:0046872">
    <property type="term" value="F:metal ion binding"/>
    <property type="evidence" value="ECO:0007669"/>
    <property type="project" value="UniProtKB-KW"/>
</dbReference>
<dbReference type="GO" id="GO:0005737">
    <property type="term" value="C:cytoplasm"/>
    <property type="evidence" value="ECO:0007669"/>
    <property type="project" value="TreeGrafter"/>
</dbReference>
<dbReference type="Proteomes" id="UP000004030">
    <property type="component" value="Unassembled WGS sequence"/>
</dbReference>
<dbReference type="RefSeq" id="WP_007014090.1">
    <property type="nucleotide sequence ID" value="NZ_AGFM01000053.1"/>
</dbReference>
<feature type="region of interest" description="Disordered" evidence="3">
    <location>
        <begin position="502"/>
        <end position="538"/>
    </location>
</feature>
<evidence type="ECO:0000256" key="3">
    <source>
        <dbReference type="SAM" id="MobiDB-lite"/>
    </source>
</evidence>
<name>G6EFR1_9SPHN</name>
<dbReference type="AlphaFoldDB" id="G6EFR1"/>
<dbReference type="Pfam" id="PF00884">
    <property type="entry name" value="Sulfatase"/>
    <property type="match status" value="1"/>
</dbReference>
<keyword evidence="6" id="KW-1185">Reference proteome</keyword>
<dbReference type="PROSITE" id="PS51318">
    <property type="entry name" value="TAT"/>
    <property type="match status" value="1"/>
</dbReference>
<accession>G6EFR1</accession>
<dbReference type="PANTHER" id="PTHR45953:SF1">
    <property type="entry name" value="IDURONATE 2-SULFATASE"/>
    <property type="match status" value="1"/>
</dbReference>
<dbReference type="PATRIC" id="fig|1088721.3.peg.3139"/>
<evidence type="ECO:0000313" key="5">
    <source>
        <dbReference type="EMBL" id="EHJ59839.1"/>
    </source>
</evidence>
<dbReference type="InterPro" id="IPR017850">
    <property type="entry name" value="Alkaline_phosphatase_core_sf"/>
</dbReference>
<gene>
    <name evidence="5" type="ORF">NSU_3182</name>
</gene>
<dbReference type="InterPro" id="IPR000917">
    <property type="entry name" value="Sulfatase_N"/>
</dbReference>
<dbReference type="PANTHER" id="PTHR45953">
    <property type="entry name" value="IDURONATE 2-SULFATASE"/>
    <property type="match status" value="1"/>
</dbReference>
<dbReference type="GO" id="GO:0004423">
    <property type="term" value="F:iduronate-2-sulfatase activity"/>
    <property type="evidence" value="ECO:0007669"/>
    <property type="project" value="TreeGrafter"/>
</dbReference>
<keyword evidence="1" id="KW-0479">Metal-binding</keyword>
<evidence type="ECO:0000256" key="1">
    <source>
        <dbReference type="ARBA" id="ARBA00022723"/>
    </source>
</evidence>
<evidence type="ECO:0000259" key="4">
    <source>
        <dbReference type="Pfam" id="PF00884"/>
    </source>
</evidence>